<dbReference type="GO" id="GO:0006508">
    <property type="term" value="P:proteolysis"/>
    <property type="evidence" value="ECO:0007669"/>
    <property type="project" value="UniProtKB-KW"/>
</dbReference>
<dbReference type="InterPro" id="IPR000169">
    <property type="entry name" value="Pept_cys_AS"/>
</dbReference>
<evidence type="ECO:0000256" key="2">
    <source>
        <dbReference type="ARBA" id="ARBA00022670"/>
    </source>
</evidence>
<keyword evidence="2" id="KW-0645">Protease</keyword>
<dbReference type="CDD" id="cd02620">
    <property type="entry name" value="Peptidase_C1A_CathepsinB"/>
    <property type="match status" value="1"/>
</dbReference>
<dbReference type="PROSITE" id="PS00139">
    <property type="entry name" value="THIOL_PROTEASE_CYS"/>
    <property type="match status" value="1"/>
</dbReference>
<keyword evidence="4 10" id="KW-0378">Hydrolase</keyword>
<dbReference type="Pfam" id="PF00112">
    <property type="entry name" value="Peptidase_C1"/>
    <property type="match status" value="1"/>
</dbReference>
<dbReference type="Gene3D" id="3.90.70.10">
    <property type="entry name" value="Cysteine proteinases"/>
    <property type="match status" value="1"/>
</dbReference>
<dbReference type="SUPFAM" id="SSF54001">
    <property type="entry name" value="Cysteine proteinases"/>
    <property type="match status" value="1"/>
</dbReference>
<dbReference type="InterPro" id="IPR013128">
    <property type="entry name" value="Peptidase_C1A"/>
</dbReference>
<dbReference type="Pfam" id="PF08127">
    <property type="entry name" value="Propeptide_C1"/>
    <property type="match status" value="1"/>
</dbReference>
<name>A0A7S6R1F9_9HEMI</name>
<evidence type="ECO:0000256" key="4">
    <source>
        <dbReference type="ARBA" id="ARBA00022801"/>
    </source>
</evidence>
<sequence>MKEFLLLSICVTVVWGASLKPLESDDIINYVNNAQTTWKAGRNFHPKFTSDYAKRLCGLKRKLGKSSLPLKEPVDVGNIPKTFDARKKWPNCMSLKQLRDQGDCGSCWAVASAAAFTDRLCIATNASWNGHLSAEEVLTCCKTCVDTVGCEGGYDDRAWLYFKTHGIVSGGDYGSKEGCQPYKKQPCEHHVNGTRAPCASLDPMTTPKCQTKCINKKIKYKRDHHKVSESYALTNVQQIQKDILENGPIEAGFDVYTDFLSYKSGVYQHTTGEYEGGHAVKVIGWGVQNKVPYWLVANSWNSDWGDKGFFKIKRGSNECQFESDMSGGIPIVN</sequence>
<dbReference type="PANTHER" id="PTHR12411">
    <property type="entry name" value="CYSTEINE PROTEASE FAMILY C1-RELATED"/>
    <property type="match status" value="1"/>
</dbReference>
<evidence type="ECO:0000256" key="1">
    <source>
        <dbReference type="ARBA" id="ARBA00008455"/>
    </source>
</evidence>
<accession>A0A7S6R1F9</accession>
<evidence type="ECO:0000256" key="6">
    <source>
        <dbReference type="ARBA" id="ARBA00023145"/>
    </source>
</evidence>
<dbReference type="InterPro" id="IPR025661">
    <property type="entry name" value="Pept_asp_AS"/>
</dbReference>
<comment type="similarity">
    <text evidence="1">Belongs to the peptidase C1 family.</text>
</comment>
<feature type="chain" id="PRO_5031160667" evidence="8">
    <location>
        <begin position="17"/>
        <end position="333"/>
    </location>
</feature>
<dbReference type="AlphaFoldDB" id="A0A7S6R1F9"/>
<dbReference type="InterPro" id="IPR025660">
    <property type="entry name" value="Pept_his_AS"/>
</dbReference>
<organism evidence="10">
    <name type="scientific">Mahanarva fimbriolata</name>
    <dbReference type="NCBI Taxonomy" id="672148"/>
    <lineage>
        <taxon>Eukaryota</taxon>
        <taxon>Metazoa</taxon>
        <taxon>Ecdysozoa</taxon>
        <taxon>Arthropoda</taxon>
        <taxon>Hexapoda</taxon>
        <taxon>Insecta</taxon>
        <taxon>Pterygota</taxon>
        <taxon>Neoptera</taxon>
        <taxon>Paraneoptera</taxon>
        <taxon>Hemiptera</taxon>
        <taxon>Auchenorrhyncha</taxon>
        <taxon>Cercopoidea</taxon>
        <taxon>Cercopidae</taxon>
        <taxon>Ischnorhininae</taxon>
        <taxon>Mahanarva</taxon>
    </lineage>
</organism>
<evidence type="ECO:0000256" key="5">
    <source>
        <dbReference type="ARBA" id="ARBA00022807"/>
    </source>
</evidence>
<evidence type="ECO:0000256" key="7">
    <source>
        <dbReference type="ARBA" id="ARBA00023157"/>
    </source>
</evidence>
<dbReference type="InterPro" id="IPR012599">
    <property type="entry name" value="Propeptide_C1A"/>
</dbReference>
<keyword evidence="3 8" id="KW-0732">Signal</keyword>
<feature type="signal peptide" evidence="8">
    <location>
        <begin position="1"/>
        <end position="16"/>
    </location>
</feature>
<dbReference type="PROSITE" id="PS00640">
    <property type="entry name" value="THIOL_PROTEASE_ASN"/>
    <property type="match status" value="1"/>
</dbReference>
<dbReference type="EC" id="3.4.22.15" evidence="10"/>
<reference evidence="10" key="1">
    <citation type="journal article" date="2020" name="Insect Biochem. Mol. Biol.">
        <title>Cathepsins L and B in Dysdercus peruvianus, Rhodnius prolixus, and Mahanarva fimbriolata. Looking for enzyme adaptations to digestion.</title>
        <authorList>
            <person name="Pimentel A.C."/>
            <person name="Dias R.O."/>
            <person name="Bifano T.D."/>
            <person name="Genta F.A."/>
            <person name="Ferreira C."/>
            <person name="Terra W.R."/>
        </authorList>
    </citation>
    <scope>NUCLEOTIDE SEQUENCE</scope>
</reference>
<dbReference type="InterPro" id="IPR038765">
    <property type="entry name" value="Papain-like_cys_pep_sf"/>
</dbReference>
<dbReference type="PRINTS" id="PR00705">
    <property type="entry name" value="PAPAIN"/>
</dbReference>
<proteinExistence type="evidence at transcript level"/>
<keyword evidence="7" id="KW-1015">Disulfide bond</keyword>
<evidence type="ECO:0000256" key="3">
    <source>
        <dbReference type="ARBA" id="ARBA00022729"/>
    </source>
</evidence>
<keyword evidence="6" id="KW-0865">Zymogen</keyword>
<dbReference type="PROSITE" id="PS00639">
    <property type="entry name" value="THIOL_PROTEASE_HIS"/>
    <property type="match status" value="1"/>
</dbReference>
<dbReference type="InterPro" id="IPR000668">
    <property type="entry name" value="Peptidase_C1A_C"/>
</dbReference>
<dbReference type="FunFam" id="3.90.70.10:FF:000031">
    <property type="entry name" value="Cathepsin B"/>
    <property type="match status" value="1"/>
</dbReference>
<dbReference type="EMBL" id="MT452043">
    <property type="protein sequence ID" value="QOV03097.1"/>
    <property type="molecule type" value="mRNA"/>
</dbReference>
<feature type="domain" description="Peptidase C1A papain C-terminal" evidence="9">
    <location>
        <begin position="79"/>
        <end position="329"/>
    </location>
</feature>
<evidence type="ECO:0000256" key="8">
    <source>
        <dbReference type="SAM" id="SignalP"/>
    </source>
</evidence>
<keyword evidence="5" id="KW-0788">Thiol protease</keyword>
<dbReference type="GO" id="GO:0004197">
    <property type="term" value="F:cysteine-type endopeptidase activity"/>
    <property type="evidence" value="ECO:0007669"/>
    <property type="project" value="UniProtKB-EC"/>
</dbReference>
<protein>
    <submittedName>
        <fullName evidence="10">Cathepsin B3</fullName>
        <ecNumber evidence="10">3.4.22.15</ecNumber>
    </submittedName>
</protein>
<dbReference type="SMART" id="SM00645">
    <property type="entry name" value="Pept_C1"/>
    <property type="match status" value="1"/>
</dbReference>
<evidence type="ECO:0000259" key="9">
    <source>
        <dbReference type="SMART" id="SM00645"/>
    </source>
</evidence>
<evidence type="ECO:0000313" key="10">
    <source>
        <dbReference type="EMBL" id="QOV03097.1"/>
    </source>
</evidence>